<dbReference type="PANTHER" id="PTHR38009">
    <property type="entry name" value="CONSERVED HYPOTHETICAL PHAGE TAIL PROTEIN"/>
    <property type="match status" value="1"/>
</dbReference>
<dbReference type="NCBIfam" id="TIGR02241">
    <property type="entry name" value="conserved hypothetical phage tail region protein"/>
    <property type="match status" value="1"/>
</dbReference>
<dbReference type="AlphaFoldDB" id="A0AA97AGM7"/>
<protein>
    <submittedName>
        <fullName evidence="1">Phage tail protein</fullName>
    </submittedName>
</protein>
<dbReference type="InterPro" id="IPR011747">
    <property type="entry name" value="CHP02241"/>
</dbReference>
<gene>
    <name evidence="1" type="ORF">HJG54_12765</name>
</gene>
<sequence length="144" mass="16196">MATGKRVDPYRNHRFLVEIDGIVQAGFSECSGFGSSIEVVEYREGGDPTTVRKLPGKVSYPDIMLKWGVTDSRELYDWHLAAVNGQIQRKNGSIILLDDLGQEKVRWNFFNAWPSKYDAPDLSAKGNDVSIDSLTVSCERIERV</sequence>
<accession>A0AA97AGM7</accession>
<reference evidence="1" key="1">
    <citation type="submission" date="2020-05" db="EMBL/GenBank/DDBJ databases">
        <authorList>
            <person name="Zhu T."/>
            <person name="Keshari N."/>
            <person name="Lu X."/>
        </authorList>
    </citation>
    <scope>NUCLEOTIDE SEQUENCE</scope>
    <source>
        <strain evidence="1">NK1-12</strain>
    </source>
</reference>
<proteinExistence type="predicted"/>
<dbReference type="PANTHER" id="PTHR38009:SF1">
    <property type="entry name" value="CONSERVED HYPOTHETICAL PHAGE TAIL PROTEIN"/>
    <property type="match status" value="1"/>
</dbReference>
<dbReference type="InterPro" id="IPR010667">
    <property type="entry name" value="Phage_T4_Gp19"/>
</dbReference>
<name>A0AA97AGM7_9CYAN</name>
<dbReference type="GO" id="GO:0005198">
    <property type="term" value="F:structural molecule activity"/>
    <property type="evidence" value="ECO:0007669"/>
    <property type="project" value="InterPro"/>
</dbReference>
<organism evidence="1">
    <name type="scientific">Leptolyngbya sp. NK1-12</name>
    <dbReference type="NCBI Taxonomy" id="2547451"/>
    <lineage>
        <taxon>Bacteria</taxon>
        <taxon>Bacillati</taxon>
        <taxon>Cyanobacteriota</taxon>
        <taxon>Cyanophyceae</taxon>
        <taxon>Leptolyngbyales</taxon>
        <taxon>Leptolyngbyaceae</taxon>
        <taxon>Leptolyngbya group</taxon>
        <taxon>Leptolyngbya</taxon>
    </lineage>
</organism>
<dbReference type="EMBL" id="CP053586">
    <property type="protein sequence ID" value="WNZ23639.1"/>
    <property type="molecule type" value="Genomic_DNA"/>
</dbReference>
<dbReference type="RefSeq" id="WP_036005403.1">
    <property type="nucleotide sequence ID" value="NZ_CP053586.1"/>
</dbReference>
<dbReference type="Pfam" id="PF06841">
    <property type="entry name" value="Phage_T4_gp19"/>
    <property type="match status" value="1"/>
</dbReference>
<evidence type="ECO:0000313" key="1">
    <source>
        <dbReference type="EMBL" id="WNZ23639.1"/>
    </source>
</evidence>